<name>A0AAD6QU26_9ROSI</name>
<dbReference type="EMBL" id="JAQIZT010000005">
    <property type="protein sequence ID" value="KAJ6996689.1"/>
    <property type="molecule type" value="Genomic_DNA"/>
</dbReference>
<evidence type="ECO:0000313" key="3">
    <source>
        <dbReference type="Proteomes" id="UP001164929"/>
    </source>
</evidence>
<dbReference type="AlphaFoldDB" id="A0AAD6QU26"/>
<proteinExistence type="predicted"/>
<dbReference type="Proteomes" id="UP001164929">
    <property type="component" value="Chromosome 5"/>
</dbReference>
<accession>A0AAD6QU26</accession>
<reference evidence="2" key="1">
    <citation type="journal article" date="2023" name="Mol. Ecol. Resour.">
        <title>Chromosome-level genome assembly of a triploid poplar Populus alba 'Berolinensis'.</title>
        <authorList>
            <person name="Chen S."/>
            <person name="Yu Y."/>
            <person name="Wang X."/>
            <person name="Wang S."/>
            <person name="Zhang T."/>
            <person name="Zhou Y."/>
            <person name="He R."/>
            <person name="Meng N."/>
            <person name="Wang Y."/>
            <person name="Liu W."/>
            <person name="Liu Z."/>
            <person name="Liu J."/>
            <person name="Guo Q."/>
            <person name="Huang H."/>
            <person name="Sederoff R.R."/>
            <person name="Wang G."/>
            <person name="Qu G."/>
            <person name="Chen S."/>
        </authorList>
    </citation>
    <scope>NUCLEOTIDE SEQUENCE</scope>
    <source>
        <strain evidence="2">SC-2020</strain>
    </source>
</reference>
<sequence length="84" mass="9383">MKNTNRPAAMPRHPFDQSRNASVHRKTQPLGTHLVSPSMSGPPRVLRTFSSQKRQSLIALPDIATGILLQTSPHQEPRVKSTYQ</sequence>
<protein>
    <submittedName>
        <fullName evidence="2">Uncharacterized protein</fullName>
    </submittedName>
</protein>
<feature type="region of interest" description="Disordered" evidence="1">
    <location>
        <begin position="1"/>
        <end position="46"/>
    </location>
</feature>
<evidence type="ECO:0000256" key="1">
    <source>
        <dbReference type="SAM" id="MobiDB-lite"/>
    </source>
</evidence>
<comment type="caution">
    <text evidence="2">The sequence shown here is derived from an EMBL/GenBank/DDBJ whole genome shotgun (WGS) entry which is preliminary data.</text>
</comment>
<gene>
    <name evidence="2" type="ORF">NC653_013328</name>
</gene>
<organism evidence="2 3">
    <name type="scientific">Populus alba x Populus x berolinensis</name>
    <dbReference type="NCBI Taxonomy" id="444605"/>
    <lineage>
        <taxon>Eukaryota</taxon>
        <taxon>Viridiplantae</taxon>
        <taxon>Streptophyta</taxon>
        <taxon>Embryophyta</taxon>
        <taxon>Tracheophyta</taxon>
        <taxon>Spermatophyta</taxon>
        <taxon>Magnoliopsida</taxon>
        <taxon>eudicotyledons</taxon>
        <taxon>Gunneridae</taxon>
        <taxon>Pentapetalae</taxon>
        <taxon>rosids</taxon>
        <taxon>fabids</taxon>
        <taxon>Malpighiales</taxon>
        <taxon>Salicaceae</taxon>
        <taxon>Saliceae</taxon>
        <taxon>Populus</taxon>
    </lineage>
</organism>
<keyword evidence="3" id="KW-1185">Reference proteome</keyword>
<evidence type="ECO:0000313" key="2">
    <source>
        <dbReference type="EMBL" id="KAJ6996689.1"/>
    </source>
</evidence>